<evidence type="ECO:0000313" key="2">
    <source>
        <dbReference type="Proteomes" id="UP000245910"/>
    </source>
</evidence>
<proteinExistence type="predicted"/>
<sequence length="102" mass="11383">MAANEEKEKCSWNGTFGPAINALKDLGRAGVNKDWGKLAEHAKARQQAVAVEVGCLIVLQRYGTRIVATARFHFLVNSLISRSLHRIAKEMSYVDWPGLRMD</sequence>
<dbReference type="AlphaFoldDB" id="A0A2L2SSY5"/>
<reference evidence="2" key="1">
    <citation type="submission" date="2014-10" db="EMBL/GenBank/DDBJ databases">
        <authorList>
            <person name="King R."/>
        </authorList>
    </citation>
    <scope>NUCLEOTIDE SEQUENCE [LARGE SCALE GENOMIC DNA]</scope>
    <source>
        <strain evidence="2">A3/5</strain>
    </source>
</reference>
<dbReference type="Proteomes" id="UP000245910">
    <property type="component" value="Chromosome II"/>
</dbReference>
<organism evidence="1 2">
    <name type="scientific">Fusarium venenatum</name>
    <dbReference type="NCBI Taxonomy" id="56646"/>
    <lineage>
        <taxon>Eukaryota</taxon>
        <taxon>Fungi</taxon>
        <taxon>Dikarya</taxon>
        <taxon>Ascomycota</taxon>
        <taxon>Pezizomycotina</taxon>
        <taxon>Sordariomycetes</taxon>
        <taxon>Hypocreomycetidae</taxon>
        <taxon>Hypocreales</taxon>
        <taxon>Nectriaceae</taxon>
        <taxon>Fusarium</taxon>
    </lineage>
</organism>
<keyword evidence="2" id="KW-1185">Reference proteome</keyword>
<accession>A0A2L2SSY5</accession>
<dbReference type="EMBL" id="LN649230">
    <property type="protein sequence ID" value="CEI60332.1"/>
    <property type="molecule type" value="Genomic_DNA"/>
</dbReference>
<evidence type="ECO:0000313" key="1">
    <source>
        <dbReference type="EMBL" id="CEI60332.1"/>
    </source>
</evidence>
<protein>
    <submittedName>
        <fullName evidence="1">Uncharacterized protein</fullName>
    </submittedName>
</protein>
<dbReference type="OrthoDB" id="5071731at2759"/>
<name>A0A2L2SSY5_9HYPO</name>